<protein>
    <submittedName>
        <fullName evidence="5">FCD domain-containing protein</fullName>
    </submittedName>
</protein>
<evidence type="ECO:0000313" key="6">
    <source>
        <dbReference type="Proteomes" id="UP000436989"/>
    </source>
</evidence>
<keyword evidence="2" id="KW-0238">DNA-binding</keyword>
<dbReference type="GO" id="GO:0003700">
    <property type="term" value="F:DNA-binding transcription factor activity"/>
    <property type="evidence" value="ECO:0007669"/>
    <property type="project" value="InterPro"/>
</dbReference>
<dbReference type="Pfam" id="PF07729">
    <property type="entry name" value="FCD"/>
    <property type="match status" value="1"/>
</dbReference>
<keyword evidence="6" id="KW-1185">Reference proteome</keyword>
<dbReference type="SMART" id="SM00895">
    <property type="entry name" value="FCD"/>
    <property type="match status" value="1"/>
</dbReference>
<dbReference type="SUPFAM" id="SSF48008">
    <property type="entry name" value="GntR ligand-binding domain-like"/>
    <property type="match status" value="1"/>
</dbReference>
<dbReference type="InterPro" id="IPR008920">
    <property type="entry name" value="TF_FadR/GntR_C"/>
</dbReference>
<evidence type="ECO:0000256" key="3">
    <source>
        <dbReference type="ARBA" id="ARBA00023163"/>
    </source>
</evidence>
<sequence length="234" mass="25624">MTDSPSPSGRARTDVYAVLRARILDLQLPPDSKVNIDAIARELGVSQTPVREALHQLEGDNLILKTPGKGYRTTPLLGFDQLRELFELRLLIEPWAARAAAVNRLSNPGRALAAGLQDFVAGTATEASTRHLLVAHDMQFHDLILGAGHNDFAHQAIRATHCHLHLFRLYPADWSGEQTIQEHGAIVEAIRDCDPDAAENAMHAHLMGAYHRFAGAFASEDDPGPRPATDVRLT</sequence>
<dbReference type="InterPro" id="IPR036388">
    <property type="entry name" value="WH-like_DNA-bd_sf"/>
</dbReference>
<evidence type="ECO:0000259" key="4">
    <source>
        <dbReference type="PROSITE" id="PS50949"/>
    </source>
</evidence>
<dbReference type="RefSeq" id="WP_156269349.1">
    <property type="nucleotide sequence ID" value="NZ_WOGU01000007.1"/>
</dbReference>
<keyword evidence="3" id="KW-0804">Transcription</keyword>
<dbReference type="InterPro" id="IPR036390">
    <property type="entry name" value="WH_DNA-bd_sf"/>
</dbReference>
<dbReference type="CDD" id="cd07377">
    <property type="entry name" value="WHTH_GntR"/>
    <property type="match status" value="1"/>
</dbReference>
<evidence type="ECO:0000256" key="2">
    <source>
        <dbReference type="ARBA" id="ARBA00023125"/>
    </source>
</evidence>
<gene>
    <name evidence="5" type="ORF">GMA12_09845</name>
</gene>
<dbReference type="GO" id="GO:0003677">
    <property type="term" value="F:DNA binding"/>
    <property type="evidence" value="ECO:0007669"/>
    <property type="project" value="UniProtKB-KW"/>
</dbReference>
<dbReference type="Gene3D" id="1.20.120.530">
    <property type="entry name" value="GntR ligand-binding domain-like"/>
    <property type="match status" value="1"/>
</dbReference>
<dbReference type="SMART" id="SM00345">
    <property type="entry name" value="HTH_GNTR"/>
    <property type="match status" value="1"/>
</dbReference>
<dbReference type="AlphaFoldDB" id="A0A6N8GKJ7"/>
<accession>A0A6N8GKJ7</accession>
<dbReference type="Pfam" id="PF00392">
    <property type="entry name" value="GntR"/>
    <property type="match status" value="1"/>
</dbReference>
<organism evidence="5 6">
    <name type="scientific">Kocuria sediminis</name>
    <dbReference type="NCBI Taxonomy" id="1038857"/>
    <lineage>
        <taxon>Bacteria</taxon>
        <taxon>Bacillati</taxon>
        <taxon>Actinomycetota</taxon>
        <taxon>Actinomycetes</taxon>
        <taxon>Micrococcales</taxon>
        <taxon>Micrococcaceae</taxon>
        <taxon>Kocuria</taxon>
    </lineage>
</organism>
<dbReference type="Proteomes" id="UP000436989">
    <property type="component" value="Unassembled WGS sequence"/>
</dbReference>
<evidence type="ECO:0000313" key="5">
    <source>
        <dbReference type="EMBL" id="MUN63438.1"/>
    </source>
</evidence>
<evidence type="ECO:0000256" key="1">
    <source>
        <dbReference type="ARBA" id="ARBA00023015"/>
    </source>
</evidence>
<dbReference type="PANTHER" id="PTHR43537:SF5">
    <property type="entry name" value="UXU OPERON TRANSCRIPTIONAL REGULATOR"/>
    <property type="match status" value="1"/>
</dbReference>
<dbReference type="PROSITE" id="PS50949">
    <property type="entry name" value="HTH_GNTR"/>
    <property type="match status" value="1"/>
</dbReference>
<keyword evidence="1" id="KW-0805">Transcription regulation</keyword>
<name>A0A6N8GKJ7_9MICC</name>
<feature type="domain" description="HTH gntR-type" evidence="4">
    <location>
        <begin position="9"/>
        <end position="76"/>
    </location>
</feature>
<proteinExistence type="predicted"/>
<dbReference type="InterPro" id="IPR011711">
    <property type="entry name" value="GntR_C"/>
</dbReference>
<dbReference type="SUPFAM" id="SSF46785">
    <property type="entry name" value="Winged helix' DNA-binding domain"/>
    <property type="match status" value="1"/>
</dbReference>
<dbReference type="Gene3D" id="1.10.10.10">
    <property type="entry name" value="Winged helix-like DNA-binding domain superfamily/Winged helix DNA-binding domain"/>
    <property type="match status" value="1"/>
</dbReference>
<comment type="caution">
    <text evidence="5">The sequence shown here is derived from an EMBL/GenBank/DDBJ whole genome shotgun (WGS) entry which is preliminary data.</text>
</comment>
<dbReference type="EMBL" id="WOGU01000007">
    <property type="protein sequence ID" value="MUN63438.1"/>
    <property type="molecule type" value="Genomic_DNA"/>
</dbReference>
<dbReference type="PANTHER" id="PTHR43537">
    <property type="entry name" value="TRANSCRIPTIONAL REGULATOR, GNTR FAMILY"/>
    <property type="match status" value="1"/>
</dbReference>
<dbReference type="InterPro" id="IPR000524">
    <property type="entry name" value="Tscrpt_reg_HTH_GntR"/>
</dbReference>
<reference evidence="5 6" key="1">
    <citation type="submission" date="2019-12" db="EMBL/GenBank/DDBJ databases">
        <authorList>
            <person name="Shi Y."/>
        </authorList>
    </citation>
    <scope>NUCLEOTIDE SEQUENCE [LARGE SCALE GENOMIC DNA]</scope>
    <source>
        <strain evidence="5 6">JCM 17929</strain>
    </source>
</reference>